<organism evidence="1 2">
    <name type="scientific">Avena sativa</name>
    <name type="common">Oat</name>
    <dbReference type="NCBI Taxonomy" id="4498"/>
    <lineage>
        <taxon>Eukaryota</taxon>
        <taxon>Viridiplantae</taxon>
        <taxon>Streptophyta</taxon>
        <taxon>Embryophyta</taxon>
        <taxon>Tracheophyta</taxon>
        <taxon>Spermatophyta</taxon>
        <taxon>Magnoliopsida</taxon>
        <taxon>Liliopsida</taxon>
        <taxon>Poales</taxon>
        <taxon>Poaceae</taxon>
        <taxon>BOP clade</taxon>
        <taxon>Pooideae</taxon>
        <taxon>Poodae</taxon>
        <taxon>Poeae</taxon>
        <taxon>Poeae Chloroplast Group 1 (Aveneae type)</taxon>
        <taxon>Aveninae</taxon>
        <taxon>Avena</taxon>
    </lineage>
</organism>
<reference evidence="1" key="2">
    <citation type="submission" date="2025-09" db="UniProtKB">
        <authorList>
            <consortium name="EnsemblPlants"/>
        </authorList>
    </citation>
    <scope>IDENTIFICATION</scope>
</reference>
<protein>
    <submittedName>
        <fullName evidence="1">Uncharacterized protein</fullName>
    </submittedName>
</protein>
<dbReference type="EnsemblPlants" id="AVESA.00010b.r2.4CG1300120.1">
    <property type="protein sequence ID" value="AVESA.00010b.r2.4CG1300120.1.CDS"/>
    <property type="gene ID" value="AVESA.00010b.r2.4CG1300120"/>
</dbReference>
<evidence type="ECO:0000313" key="1">
    <source>
        <dbReference type="EnsemblPlants" id="AVESA.00010b.r2.4CG1300120.1.CDS"/>
    </source>
</evidence>
<evidence type="ECO:0000313" key="2">
    <source>
        <dbReference type="Proteomes" id="UP001732700"/>
    </source>
</evidence>
<name>A0ACD5WUI6_AVESA</name>
<proteinExistence type="predicted"/>
<reference evidence="1" key="1">
    <citation type="submission" date="2021-05" db="EMBL/GenBank/DDBJ databases">
        <authorList>
            <person name="Scholz U."/>
            <person name="Mascher M."/>
            <person name="Fiebig A."/>
        </authorList>
    </citation>
    <scope>NUCLEOTIDE SEQUENCE [LARGE SCALE GENOMIC DNA]</scope>
</reference>
<sequence>METFRPLRNIRTCIADEAICIRVCRLWYHRGGSEQGPIKEIHTVIADSQGDAIHAVVPQGFFHPFIDILHEKTVYKFHGFRVVKKFQVLRPVDVESAIVFTHLTTVRRRDDLVDSLPKWHYSLMPLSCLPAPTVDPGYFVDVLGTICAISDIKHFKIPNRRNVLIKRHVYLRDLVGHEVKIVLWGNCALRFKEDIIRAIGKTKPIAAIFVGATVQEYDGGRGLAGGAACSWYVDEDIVDINILLASLPDAFQPIFLAPVPHVVSLRTQVGENWPRKSVAQLATFDLFENQDSKFRCSVTISRMPSKQQWWYTGCNSCHRVAKACRSSYADPHTYTYTNHCCPSTDATLMYCLSVIASYQTGEAEFTLFGSVAEQVTNSHIY</sequence>
<keyword evidence="2" id="KW-1185">Reference proteome</keyword>
<accession>A0ACD5WUI6</accession>
<dbReference type="Proteomes" id="UP001732700">
    <property type="component" value="Chromosome 4C"/>
</dbReference>